<evidence type="ECO:0000256" key="1">
    <source>
        <dbReference type="SAM" id="SignalP"/>
    </source>
</evidence>
<evidence type="ECO:0000313" key="2">
    <source>
        <dbReference type="EMBL" id="REG20347.1"/>
    </source>
</evidence>
<sequence>MRCGYIPIVLCVLFSSTACPHAFGKGGTIDRAVLKDMEESVRQPKLRDCGPVTLQAICLPEKLAECERQCWEALAAQEEEEW</sequence>
<evidence type="ECO:0008006" key="4">
    <source>
        <dbReference type="Google" id="ProtNLM"/>
    </source>
</evidence>
<feature type="chain" id="PRO_5046956696" description="Lipoprotein" evidence="1">
    <location>
        <begin position="23"/>
        <end position="82"/>
    </location>
</feature>
<comment type="caution">
    <text evidence="2">The sequence shown here is derived from an EMBL/GenBank/DDBJ whole genome shotgun (WGS) entry which is preliminary data.</text>
</comment>
<dbReference type="Proteomes" id="UP000256345">
    <property type="component" value="Unassembled WGS sequence"/>
</dbReference>
<organism evidence="2 3">
    <name type="scientific">Archangium gephyra</name>
    <dbReference type="NCBI Taxonomy" id="48"/>
    <lineage>
        <taxon>Bacteria</taxon>
        <taxon>Pseudomonadati</taxon>
        <taxon>Myxococcota</taxon>
        <taxon>Myxococcia</taxon>
        <taxon>Myxococcales</taxon>
        <taxon>Cystobacterineae</taxon>
        <taxon>Archangiaceae</taxon>
        <taxon>Archangium</taxon>
    </lineage>
</organism>
<dbReference type="PROSITE" id="PS51257">
    <property type="entry name" value="PROKAR_LIPOPROTEIN"/>
    <property type="match status" value="1"/>
</dbReference>
<accession>A0ABX9JLB3</accession>
<reference evidence="2 3" key="1">
    <citation type="submission" date="2018-08" db="EMBL/GenBank/DDBJ databases">
        <title>Genomic Encyclopedia of Archaeal and Bacterial Type Strains, Phase II (KMG-II): from individual species to whole genera.</title>
        <authorList>
            <person name="Goeker M."/>
        </authorList>
    </citation>
    <scope>NUCLEOTIDE SEQUENCE [LARGE SCALE GENOMIC DNA]</scope>
    <source>
        <strain evidence="2 3">DSM 2261</strain>
    </source>
</reference>
<protein>
    <recommendedName>
        <fullName evidence="4">Lipoprotein</fullName>
    </recommendedName>
</protein>
<feature type="signal peptide" evidence="1">
    <location>
        <begin position="1"/>
        <end position="22"/>
    </location>
</feature>
<keyword evidence="3" id="KW-1185">Reference proteome</keyword>
<proteinExistence type="predicted"/>
<dbReference type="EMBL" id="QUMU01000022">
    <property type="protein sequence ID" value="REG20347.1"/>
    <property type="molecule type" value="Genomic_DNA"/>
</dbReference>
<keyword evidence="1" id="KW-0732">Signal</keyword>
<name>A0ABX9JLB3_9BACT</name>
<gene>
    <name evidence="2" type="ORF">ATI61_12247</name>
</gene>
<evidence type="ECO:0000313" key="3">
    <source>
        <dbReference type="Proteomes" id="UP000256345"/>
    </source>
</evidence>